<evidence type="ECO:0000256" key="3">
    <source>
        <dbReference type="ARBA" id="ARBA00022475"/>
    </source>
</evidence>
<dbReference type="AlphaFoldDB" id="A0A1W1EC79"/>
<feature type="transmembrane region" description="Helical" evidence="8">
    <location>
        <begin position="80"/>
        <end position="98"/>
    </location>
</feature>
<feature type="transmembrane region" description="Helical" evidence="8">
    <location>
        <begin position="161"/>
        <end position="178"/>
    </location>
</feature>
<feature type="transmembrane region" description="Helical" evidence="8">
    <location>
        <begin position="46"/>
        <end position="68"/>
    </location>
</feature>
<evidence type="ECO:0000256" key="5">
    <source>
        <dbReference type="ARBA" id="ARBA00022692"/>
    </source>
</evidence>
<evidence type="ECO:0000256" key="1">
    <source>
        <dbReference type="ARBA" id="ARBA00004429"/>
    </source>
</evidence>
<evidence type="ECO:0000256" key="8">
    <source>
        <dbReference type="SAM" id="Phobius"/>
    </source>
</evidence>
<reference evidence="9" key="1">
    <citation type="submission" date="2016-10" db="EMBL/GenBank/DDBJ databases">
        <authorList>
            <person name="de Groot N.N."/>
        </authorList>
    </citation>
    <scope>NUCLEOTIDE SEQUENCE</scope>
</reference>
<feature type="transmembrane region" description="Helical" evidence="8">
    <location>
        <begin position="6"/>
        <end position="25"/>
    </location>
</feature>
<feature type="transmembrane region" description="Helical" evidence="8">
    <location>
        <begin position="286"/>
        <end position="308"/>
    </location>
</feature>
<evidence type="ECO:0000256" key="6">
    <source>
        <dbReference type="ARBA" id="ARBA00022989"/>
    </source>
</evidence>
<dbReference type="InterPro" id="IPR007272">
    <property type="entry name" value="Sulf_transp_TsuA/YedE"/>
</dbReference>
<dbReference type="PANTHER" id="PTHR30574">
    <property type="entry name" value="INNER MEMBRANE PROTEIN YEDE"/>
    <property type="match status" value="1"/>
</dbReference>
<dbReference type="Pfam" id="PF04143">
    <property type="entry name" value="Sulf_transp"/>
    <property type="match status" value="1"/>
</dbReference>
<sequence>MEIFEIVNIFALLMGLTFGAIAQKTQFCFSGSIKDYMLFSSTRRGASVVMAMITAIVGTYLLTLVYEIDLSETVWLKEDVNYFTIILGGMLFGSGMVIADGCSSRHLVKFAQGDNKSLVTVIFIAIFAFASMKGVLSPIVLWLTTNEILMNLSSFVKNVQLNIFVVLFVLLLILAVLTKKFKRVIELKDGFFIGLLVVGAWYLTGVYGAQTLELDTRYVNFTAITFVGPSARSLAMFTNWKINNLDFGIVLIFGVLIGAFIMSRFNRKYSFGCVSNIKMHKLTNSMAGGALMGVGGVLAIGCTVGQGLSGLSTLAVASFVAIVSIFISGMITASILNKKKQLPMCFVFEWNDEKKM</sequence>
<keyword evidence="6 8" id="KW-1133">Transmembrane helix</keyword>
<feature type="transmembrane region" description="Helical" evidence="8">
    <location>
        <begin position="190"/>
        <end position="209"/>
    </location>
</feature>
<keyword evidence="4" id="KW-0997">Cell inner membrane</keyword>
<proteinExistence type="predicted"/>
<keyword evidence="3" id="KW-1003">Cell membrane</keyword>
<name>A0A1W1EC79_9ZZZZ</name>
<accession>A0A1W1EC79</accession>
<dbReference type="GO" id="GO:0005886">
    <property type="term" value="C:plasma membrane"/>
    <property type="evidence" value="ECO:0007669"/>
    <property type="project" value="UniProtKB-SubCell"/>
</dbReference>
<dbReference type="EMBL" id="FPKX01000008">
    <property type="protein sequence ID" value="SFZ97635.1"/>
    <property type="molecule type" value="Genomic_DNA"/>
</dbReference>
<protein>
    <submittedName>
        <fullName evidence="9">YeeE/YedE family protein</fullName>
    </submittedName>
</protein>
<feature type="transmembrane region" description="Helical" evidence="8">
    <location>
        <begin position="314"/>
        <end position="336"/>
    </location>
</feature>
<comment type="subcellular location">
    <subcellularLocation>
        <location evidence="1">Cell inner membrane</location>
        <topology evidence="1">Multi-pass membrane protein</topology>
    </subcellularLocation>
</comment>
<evidence type="ECO:0000313" key="9">
    <source>
        <dbReference type="EMBL" id="SFZ97635.1"/>
    </source>
</evidence>
<evidence type="ECO:0000256" key="7">
    <source>
        <dbReference type="ARBA" id="ARBA00023136"/>
    </source>
</evidence>
<dbReference type="PANTHER" id="PTHR30574:SF1">
    <property type="entry name" value="SULPHUR TRANSPORT DOMAIN-CONTAINING PROTEIN"/>
    <property type="match status" value="1"/>
</dbReference>
<feature type="transmembrane region" description="Helical" evidence="8">
    <location>
        <begin position="118"/>
        <end position="141"/>
    </location>
</feature>
<organism evidence="9">
    <name type="scientific">hydrothermal vent metagenome</name>
    <dbReference type="NCBI Taxonomy" id="652676"/>
    <lineage>
        <taxon>unclassified sequences</taxon>
        <taxon>metagenomes</taxon>
        <taxon>ecological metagenomes</taxon>
    </lineage>
</organism>
<evidence type="ECO:0000256" key="2">
    <source>
        <dbReference type="ARBA" id="ARBA00022448"/>
    </source>
</evidence>
<keyword evidence="5 8" id="KW-0812">Transmembrane</keyword>
<keyword evidence="2" id="KW-0813">Transport</keyword>
<evidence type="ECO:0000256" key="4">
    <source>
        <dbReference type="ARBA" id="ARBA00022519"/>
    </source>
</evidence>
<gene>
    <name evidence="9" type="ORF">MNB_SV-5-599</name>
</gene>
<feature type="transmembrane region" description="Helical" evidence="8">
    <location>
        <begin position="247"/>
        <end position="265"/>
    </location>
</feature>
<keyword evidence="7 8" id="KW-0472">Membrane</keyword>